<evidence type="ECO:0000256" key="1">
    <source>
        <dbReference type="ARBA" id="ARBA00004123"/>
    </source>
</evidence>
<organism evidence="6 7">
    <name type="scientific">Hesseltinella vesiculosa</name>
    <dbReference type="NCBI Taxonomy" id="101127"/>
    <lineage>
        <taxon>Eukaryota</taxon>
        <taxon>Fungi</taxon>
        <taxon>Fungi incertae sedis</taxon>
        <taxon>Mucoromycota</taxon>
        <taxon>Mucoromycotina</taxon>
        <taxon>Mucoromycetes</taxon>
        <taxon>Mucorales</taxon>
        <taxon>Cunninghamellaceae</taxon>
        <taxon>Hesseltinella</taxon>
    </lineage>
</organism>
<dbReference type="InterPro" id="IPR021827">
    <property type="entry name" value="Nup186/Nup192/Nup205"/>
</dbReference>
<dbReference type="GO" id="GO:0006999">
    <property type="term" value="P:nuclear pore organization"/>
    <property type="evidence" value="ECO:0007669"/>
    <property type="project" value="TreeGrafter"/>
</dbReference>
<dbReference type="PANTHER" id="PTHR31344:SF0">
    <property type="entry name" value="NUCLEAR PORE COMPLEX PROTEIN NUP205"/>
    <property type="match status" value="1"/>
</dbReference>
<evidence type="ECO:0000256" key="4">
    <source>
        <dbReference type="ARBA" id="ARBA00023242"/>
    </source>
</evidence>
<protein>
    <recommendedName>
        <fullName evidence="8">Nucleoporin Nup186/Nup192/Nup205</fullName>
    </recommendedName>
</protein>
<dbReference type="GO" id="GO:0044611">
    <property type="term" value="C:nuclear pore inner ring"/>
    <property type="evidence" value="ECO:0007669"/>
    <property type="project" value="TreeGrafter"/>
</dbReference>
<comment type="caution">
    <text evidence="6">The sequence shown here is derived from an EMBL/GenBank/DDBJ whole genome shotgun (WGS) entry which is preliminary data.</text>
</comment>
<feature type="compositionally biased region" description="Low complexity" evidence="5">
    <location>
        <begin position="208"/>
        <end position="224"/>
    </location>
</feature>
<evidence type="ECO:0000313" key="7">
    <source>
        <dbReference type="Proteomes" id="UP000242146"/>
    </source>
</evidence>
<dbReference type="Pfam" id="PF11894">
    <property type="entry name" value="Nup192"/>
    <property type="match status" value="1"/>
</dbReference>
<feature type="region of interest" description="Disordered" evidence="5">
    <location>
        <begin position="205"/>
        <end position="231"/>
    </location>
</feature>
<keyword evidence="3" id="KW-0813">Transport</keyword>
<proteinExistence type="inferred from homology"/>
<name>A0A1X2GME7_9FUNG</name>
<dbReference type="GO" id="GO:0017056">
    <property type="term" value="F:structural constituent of nuclear pore"/>
    <property type="evidence" value="ECO:0007669"/>
    <property type="project" value="TreeGrafter"/>
</dbReference>
<keyword evidence="4" id="KW-0539">Nucleus</keyword>
<dbReference type="PANTHER" id="PTHR31344">
    <property type="entry name" value="NUCLEAR PORE COMPLEX PROTEIN NUP205"/>
    <property type="match status" value="1"/>
</dbReference>
<comment type="subcellular location">
    <subcellularLocation>
        <location evidence="1">Nucleus</location>
    </subcellularLocation>
</comment>
<dbReference type="Proteomes" id="UP000242146">
    <property type="component" value="Unassembled WGS sequence"/>
</dbReference>
<evidence type="ECO:0008006" key="8">
    <source>
        <dbReference type="Google" id="ProtNLM"/>
    </source>
</evidence>
<gene>
    <name evidence="6" type="ORF">DM01DRAFT_1382366</name>
</gene>
<evidence type="ECO:0000256" key="2">
    <source>
        <dbReference type="ARBA" id="ARBA00005892"/>
    </source>
</evidence>
<dbReference type="EMBL" id="MCGT01000009">
    <property type="protein sequence ID" value="ORX56977.1"/>
    <property type="molecule type" value="Genomic_DNA"/>
</dbReference>
<reference evidence="6 7" key="1">
    <citation type="submission" date="2016-07" db="EMBL/GenBank/DDBJ databases">
        <title>Pervasive Adenine N6-methylation of Active Genes in Fungi.</title>
        <authorList>
            <consortium name="DOE Joint Genome Institute"/>
            <person name="Mondo S.J."/>
            <person name="Dannebaum R.O."/>
            <person name="Kuo R.C."/>
            <person name="Labutti K."/>
            <person name="Haridas S."/>
            <person name="Kuo A."/>
            <person name="Salamov A."/>
            <person name="Ahrendt S.R."/>
            <person name="Lipzen A."/>
            <person name="Sullivan W."/>
            <person name="Andreopoulos W.B."/>
            <person name="Clum A."/>
            <person name="Lindquist E."/>
            <person name="Daum C."/>
            <person name="Ramamoorthy G.K."/>
            <person name="Gryganskyi A."/>
            <person name="Culley D."/>
            <person name="Magnuson J.K."/>
            <person name="James T.Y."/>
            <person name="O'Malley M.A."/>
            <person name="Stajich J.E."/>
            <person name="Spatafora J.W."/>
            <person name="Visel A."/>
            <person name="Grigoriev I.V."/>
        </authorList>
    </citation>
    <scope>NUCLEOTIDE SEQUENCE [LARGE SCALE GENOMIC DNA]</scope>
    <source>
        <strain evidence="6 7">NRRL 3301</strain>
    </source>
</reference>
<evidence type="ECO:0000256" key="3">
    <source>
        <dbReference type="ARBA" id="ARBA00022448"/>
    </source>
</evidence>
<comment type="similarity">
    <text evidence="2">Belongs to the NUP186/NUP192/NUP205 family.</text>
</comment>
<evidence type="ECO:0000256" key="5">
    <source>
        <dbReference type="SAM" id="MobiDB-lite"/>
    </source>
</evidence>
<dbReference type="OrthoDB" id="2019644at2759"/>
<accession>A0A1X2GME7</accession>
<dbReference type="STRING" id="101127.A0A1X2GME7"/>
<evidence type="ECO:0000313" key="6">
    <source>
        <dbReference type="EMBL" id="ORX56977.1"/>
    </source>
</evidence>
<sequence>MSEEGVPTWQHGAYDLYNLLCQAEAFADVPTIRVLEEALEMYQQRFLNLFDDEPKNPKHRLTMQKEGKAYVDGKECTVEPVFVEAALALSDELEMNEYQAATLLQESIKLGHSAHLSVLAASFELYHNERSYLLLCLENMIKCIAKDDVQIELREYYAHYISDLMTNTSIPCVGTNNTSYPSKLLLTTKRLNTMAKSLEKNGSYSANTTASATTAPAPASTLQPLPQPQQPASKLNTEIVAARITRLTEERISLLEILYYLTSLHHLQSSDILDLIDYVAKSNLSTLTTPVLATTLLAGLSPKHKLGTPWAKDKETVQSVHDKIKSVSAWKVPVLQSMAALQWTTFMTHLAHTNPTLAATLPVQAKEAETLATQLMASCHVFGFLNDYFLSFRTIGEMAYETTEDDDVNDDDSLTLNGSKNTGLANPATSDGLVVDPTDYTKFKAIIRTSFEPFVLDEIEQMTTFIIRHLAHLLRDRAYQDEDTIDGLSSTSFLPLATPNATSPRQRPDLDSFLTLLANMYRGRCDEALWLWQQAAEGVDVVPFIKWLQDTVKLTSTRIASLQLFSSIACGHQAAAMAYDFFEQGSARSHLENSSYFSWGKLFGALRYYAKSLEKGAEYYITTDDEAQLKLLTLLLQQVVQYSRDARLALWNDPAYQTRDSLTKLVNSPVCARLRASLCNALAAFCSPWGGGVDDVGLNISLQVWSLVQNGDVFTATQPRKQQALPNAHQTSNNSDQDISGLLQELSLEKPGRSYHETISIVNLLANLIHKPTKWDQLQSGFGALPSSIPTDLGKGSANPGAAPYVSSVINDVFLAWKDLQYRHSYDKWQLVTSCLHVLENSLASLDFAPLLETLIAWKDAPGFRPELEQALGYYVTHPSFHLMIQILAGKPVLDQIFQIIHQAKPILLMENKISELHHTTTARNLALKYAKRAMVHSLRILYIVTRQQHLFENLLLKQLEKLSTRLSTGQLRLGDLLFVSWPSIVPLSQRMLLNNSVIFDLAGLLSCNSVDEEICFLSIKLLHSLSNEPDEPVWPSTCPREKVLRSGITNDMTSPSVAFGGLGSHVLTQLLSADPSAVSCLRQDVYDRLSIDQDEATTFDDYAYDSNNIPFWKARNIIGNKLHLNSEFDEQCMTTSIRLALLDMLVDNAAAGKTGPTLTSLILGLHATPTTLADHSSLPPAATTPTPDQRLCLDVVLDILRSNLLPSLQCDDDTEAARGGAKLFDEDKSKVPVTATNPVMTERCYALLYRVCAHASWSKDVMAYLQTSGNYFYLQLCNMLITLGDPKPFAMAAPSLASEVAPGEIVFNEAVVSSDPKVSKASVAKADALALRAILLQYAWQLKLLAIDLHGLPASSKDQAKKLLNVLFMTDPYQTGMKTIDVFLSLPVRLDFAWRDDLATDQANDHTYFKEDFTTPTYQVVSASGCTVIDLCSVYSYMRNCQFNLQDAGVLTSIDAIHAAENEMGQILTHLLVSNHVREIQHAQNQLLQAWLDVLQIAIVDHFDALPSDVYLPVLSHLLGKLLPLLDSPSPTLDSSITAGFSNALLLLVSNLLRRQQGKPQADRAIDMRVYLKIEQLFDRLCQMMQAGHVSPSLHKTLYATTVQIARAVANIPDMVGILPHMKQQLVTLRETFIDTKPSALATPPSLA</sequence>
<keyword evidence="7" id="KW-1185">Reference proteome</keyword>